<evidence type="ECO:0000256" key="6">
    <source>
        <dbReference type="SAM" id="Phobius"/>
    </source>
</evidence>
<feature type="transmembrane region" description="Helical" evidence="6">
    <location>
        <begin position="198"/>
        <end position="218"/>
    </location>
</feature>
<reference evidence="7 8" key="1">
    <citation type="journal article" date="2023" name="Elife">
        <title>Identification of key yeast species and microbe-microbe interactions impacting larval growth of Drosophila in the wild.</title>
        <authorList>
            <person name="Mure A."/>
            <person name="Sugiura Y."/>
            <person name="Maeda R."/>
            <person name="Honda K."/>
            <person name="Sakurai N."/>
            <person name="Takahashi Y."/>
            <person name="Watada M."/>
            <person name="Katoh T."/>
            <person name="Gotoh A."/>
            <person name="Gotoh Y."/>
            <person name="Taniguchi I."/>
            <person name="Nakamura K."/>
            <person name="Hayashi T."/>
            <person name="Katayama T."/>
            <person name="Uemura T."/>
            <person name="Hattori Y."/>
        </authorList>
    </citation>
    <scope>NUCLEOTIDE SEQUENCE [LARGE SCALE GENOMIC DNA]</scope>
    <source>
        <strain evidence="7 8">SC-9</strain>
    </source>
</reference>
<feature type="transmembrane region" description="Helical" evidence="6">
    <location>
        <begin position="456"/>
        <end position="477"/>
    </location>
</feature>
<evidence type="ECO:0000256" key="3">
    <source>
        <dbReference type="ARBA" id="ARBA00022692"/>
    </source>
</evidence>
<feature type="transmembrane region" description="Helical" evidence="6">
    <location>
        <begin position="300"/>
        <end position="319"/>
    </location>
</feature>
<dbReference type="InterPro" id="IPR011701">
    <property type="entry name" value="MFS"/>
</dbReference>
<feature type="transmembrane region" description="Helical" evidence="6">
    <location>
        <begin position="105"/>
        <end position="124"/>
    </location>
</feature>
<evidence type="ECO:0000256" key="5">
    <source>
        <dbReference type="ARBA" id="ARBA00023136"/>
    </source>
</evidence>
<keyword evidence="5 6" id="KW-0472">Membrane</keyword>
<evidence type="ECO:0008006" key="9">
    <source>
        <dbReference type="Google" id="ProtNLM"/>
    </source>
</evidence>
<evidence type="ECO:0000313" key="8">
    <source>
        <dbReference type="Proteomes" id="UP001360560"/>
    </source>
</evidence>
<dbReference type="InterPro" id="IPR036259">
    <property type="entry name" value="MFS_trans_sf"/>
</dbReference>
<evidence type="ECO:0000256" key="2">
    <source>
        <dbReference type="ARBA" id="ARBA00022448"/>
    </source>
</evidence>
<dbReference type="Pfam" id="PF07690">
    <property type="entry name" value="MFS_1"/>
    <property type="match status" value="1"/>
</dbReference>
<dbReference type="AlphaFoldDB" id="A0AAV5QFV9"/>
<name>A0AAV5QFV9_9ASCO</name>
<feature type="transmembrane region" description="Helical" evidence="6">
    <location>
        <begin position="136"/>
        <end position="154"/>
    </location>
</feature>
<proteinExistence type="predicted"/>
<keyword evidence="4 6" id="KW-1133">Transmembrane helix</keyword>
<comment type="caution">
    <text evidence="7">The sequence shown here is derived from an EMBL/GenBank/DDBJ whole genome shotgun (WGS) entry which is preliminary data.</text>
</comment>
<evidence type="ECO:0000256" key="4">
    <source>
        <dbReference type="ARBA" id="ARBA00022989"/>
    </source>
</evidence>
<gene>
    <name evidence="7" type="ORF">DASC09_008370</name>
</gene>
<protein>
    <recommendedName>
        <fullName evidence="9">Major facilitator superfamily (MFS) profile domain-containing protein</fullName>
    </recommendedName>
</protein>
<comment type="subcellular location">
    <subcellularLocation>
        <location evidence="1">Membrane</location>
        <topology evidence="1">Multi-pass membrane protein</topology>
    </subcellularLocation>
</comment>
<dbReference type="GO" id="GO:0005886">
    <property type="term" value="C:plasma membrane"/>
    <property type="evidence" value="ECO:0007669"/>
    <property type="project" value="TreeGrafter"/>
</dbReference>
<feature type="transmembrane region" description="Helical" evidence="6">
    <location>
        <begin position="339"/>
        <end position="355"/>
    </location>
</feature>
<dbReference type="Gene3D" id="1.20.1250.20">
    <property type="entry name" value="MFS general substrate transporter like domains"/>
    <property type="match status" value="2"/>
</dbReference>
<feature type="transmembrane region" description="Helical" evidence="6">
    <location>
        <begin position="391"/>
        <end position="417"/>
    </location>
</feature>
<feature type="transmembrane region" description="Helical" evidence="6">
    <location>
        <begin position="166"/>
        <end position="186"/>
    </location>
</feature>
<dbReference type="SUPFAM" id="SSF103473">
    <property type="entry name" value="MFS general substrate transporter"/>
    <property type="match status" value="1"/>
</dbReference>
<feature type="transmembrane region" description="Helical" evidence="6">
    <location>
        <begin position="66"/>
        <end position="85"/>
    </location>
</feature>
<dbReference type="PANTHER" id="PTHR43791:SF46">
    <property type="entry name" value="MAJOR FACILITATOR SUPERFAMILY (MFS) PROFILE DOMAIN-CONTAINING PROTEIN-RELATED"/>
    <property type="match status" value="1"/>
</dbReference>
<organism evidence="7 8">
    <name type="scientific">Saccharomycopsis crataegensis</name>
    <dbReference type="NCBI Taxonomy" id="43959"/>
    <lineage>
        <taxon>Eukaryota</taxon>
        <taxon>Fungi</taxon>
        <taxon>Dikarya</taxon>
        <taxon>Ascomycota</taxon>
        <taxon>Saccharomycotina</taxon>
        <taxon>Saccharomycetes</taxon>
        <taxon>Saccharomycopsidaceae</taxon>
        <taxon>Saccharomycopsis</taxon>
    </lineage>
</organism>
<feature type="transmembrane region" description="Helical" evidence="6">
    <location>
        <begin position="230"/>
        <end position="252"/>
    </location>
</feature>
<accession>A0AAV5QFV9</accession>
<keyword evidence="3 6" id="KW-0812">Transmembrane</keyword>
<sequence length="517" mass="58001">MSGAQKELLEEPYHLNKNKIDNVVSFAGIDSDLADIPQYSKETKDLKIKELASIYNVDEKKLLRKIDLCVIPPFCLLYFLAYFNRSSFGFIQMAGIEEDLHMSNLSLYASYSAFFAPYIFFQFFANILMKSVRPHFWISISVLLYGVDTLASAFSKNYAAYTGLHFLHGIVQAGSETAIFYILAHYYTTKESQKRFSAIYSVSCLAGICSNLIAYGVNKNLNGDNGWMNWKWALIVYGSLTMFSAVVLFFILPDFPEGARFFDDDETFFLIKKLEIYNGKSGYGLDFQVKDVTSSLSDPLIWLPAISSLGISYATYVYAFHEPQIMSAVDFNGTKNISYGSYPWVVAFIWCNLSAHISDFIGKKYPVILGNLLIAMVGSILIFAPSDSESATRYAGCFLVALGGYAALPMILCWSTLNVGGHVRKSMVTSLQISFGSIGGLIALFTFYNQESKARVPFYVSLGFQALTAASATAYLVTCTRQNQIKRTSQYKEKYEDFTERDAIILGDKHPNFDYLT</sequence>
<dbReference type="GO" id="GO:0022857">
    <property type="term" value="F:transmembrane transporter activity"/>
    <property type="evidence" value="ECO:0007669"/>
    <property type="project" value="InterPro"/>
</dbReference>
<dbReference type="PANTHER" id="PTHR43791">
    <property type="entry name" value="PERMEASE-RELATED"/>
    <property type="match status" value="1"/>
</dbReference>
<feature type="transmembrane region" description="Helical" evidence="6">
    <location>
        <begin position="429"/>
        <end position="450"/>
    </location>
</feature>
<dbReference type="RefSeq" id="XP_064850512.1">
    <property type="nucleotide sequence ID" value="XM_064994440.1"/>
</dbReference>
<feature type="transmembrane region" description="Helical" evidence="6">
    <location>
        <begin position="367"/>
        <end position="385"/>
    </location>
</feature>
<dbReference type="GeneID" id="90071491"/>
<keyword evidence="8" id="KW-1185">Reference proteome</keyword>
<keyword evidence="2" id="KW-0813">Transport</keyword>
<dbReference type="EMBL" id="BTFZ01000001">
    <property type="protein sequence ID" value="GMM33512.1"/>
    <property type="molecule type" value="Genomic_DNA"/>
</dbReference>
<dbReference type="Proteomes" id="UP001360560">
    <property type="component" value="Unassembled WGS sequence"/>
</dbReference>
<evidence type="ECO:0000256" key="1">
    <source>
        <dbReference type="ARBA" id="ARBA00004141"/>
    </source>
</evidence>
<evidence type="ECO:0000313" key="7">
    <source>
        <dbReference type="EMBL" id="GMM33512.1"/>
    </source>
</evidence>